<evidence type="ECO:0000313" key="1">
    <source>
        <dbReference type="EMBL" id="BBC53804.1"/>
    </source>
</evidence>
<dbReference type="RefSeq" id="YP_010062231.1">
    <property type="nucleotide sequence ID" value="NC_054792.1"/>
</dbReference>
<sequence>MAEITFADFMEFAREAGEVKLELQDLRTEVRIVADHLQAMADTYVSEAQTSTNTVNREFTQAKAQAYKVAADKIRETLRDCCALCNEKGHEAQIHF</sequence>
<keyword evidence="2" id="KW-1185">Reference proteome</keyword>
<protein>
    <submittedName>
        <fullName evidence="1">Uncharacterized protein</fullName>
    </submittedName>
</protein>
<proteinExistence type="predicted"/>
<dbReference type="Proteomes" id="UP000250053">
    <property type="component" value="Segment"/>
</dbReference>
<organism evidence="1 2">
    <name type="scientific">Mycobacterium phage PP</name>
    <dbReference type="NCBI Taxonomy" id="2077134"/>
    <lineage>
        <taxon>Viruses</taxon>
        <taxon>Duplodnaviria</taxon>
        <taxon>Heunggongvirae</taxon>
        <taxon>Uroviricota</taxon>
        <taxon>Caudoviricetes</taxon>
        <taxon>Sagamiharavirus</taxon>
        <taxon>Sagamiharavirus PP</taxon>
    </lineage>
</organism>
<dbReference type="EMBL" id="AP018486">
    <property type="protein sequence ID" value="BBC53804.1"/>
    <property type="molecule type" value="Genomic_DNA"/>
</dbReference>
<name>A0A2Z5XVC3_9CAUD</name>
<reference evidence="1 2" key="1">
    <citation type="submission" date="2018-01" db="EMBL/GenBank/DDBJ databases">
        <title>Genome sequence of Mycobacterium phage PP.</title>
        <authorList>
            <person name="Uchiyama J."/>
            <person name="Matsuzaki S."/>
        </authorList>
    </citation>
    <scope>NUCLEOTIDE SEQUENCE [LARGE SCALE GENOMIC DNA]</scope>
</reference>
<accession>A0A2Z5XVC3</accession>
<evidence type="ECO:0000313" key="2">
    <source>
        <dbReference type="Proteomes" id="UP000250053"/>
    </source>
</evidence>
<dbReference type="KEGG" id="vg:64871892"/>
<dbReference type="GeneID" id="64871892"/>